<feature type="compositionally biased region" description="Polar residues" evidence="1">
    <location>
        <begin position="99"/>
        <end position="109"/>
    </location>
</feature>
<reference evidence="2 3" key="1">
    <citation type="submission" date="2019-10" db="EMBL/GenBank/DDBJ databases">
        <authorList>
            <person name="Wolf R A."/>
        </authorList>
    </citation>
    <scope>NUCLEOTIDE SEQUENCE [LARGE SCALE GENOMIC DNA]</scope>
    <source>
        <strain evidence="2">Collinsella_intestinalis_DSM_13632</strain>
    </source>
</reference>
<dbReference type="EMBL" id="CABWIC010000007">
    <property type="protein sequence ID" value="VWL92240.1"/>
    <property type="molecule type" value="Genomic_DNA"/>
</dbReference>
<evidence type="ECO:0000313" key="2">
    <source>
        <dbReference type="EMBL" id="VWL92240.1"/>
    </source>
</evidence>
<accession>A0A5K1IU61</accession>
<proteinExistence type="predicted"/>
<evidence type="ECO:0000313" key="3">
    <source>
        <dbReference type="Proteomes" id="UP000405524"/>
    </source>
</evidence>
<dbReference type="Proteomes" id="UP000405524">
    <property type="component" value="Unassembled WGS sequence"/>
</dbReference>
<feature type="region of interest" description="Disordered" evidence="1">
    <location>
        <begin position="89"/>
        <end position="109"/>
    </location>
</feature>
<evidence type="ECO:0000256" key="1">
    <source>
        <dbReference type="SAM" id="MobiDB-lite"/>
    </source>
</evidence>
<organism evidence="2 3">
    <name type="scientific">Collinsella intestinalis</name>
    <dbReference type="NCBI Taxonomy" id="147207"/>
    <lineage>
        <taxon>Bacteria</taxon>
        <taxon>Bacillati</taxon>
        <taxon>Actinomycetota</taxon>
        <taxon>Coriobacteriia</taxon>
        <taxon>Coriobacteriales</taxon>
        <taxon>Coriobacteriaceae</taxon>
        <taxon>Collinsella</taxon>
    </lineage>
</organism>
<protein>
    <submittedName>
        <fullName evidence="2">Uncharacterized protein</fullName>
    </submittedName>
</protein>
<sequence length="109" mass="12306">MQQHLRAQTMALYAGPKQPSRNQGKQWHMEAINAPKSPIVKECSVLQNCFALAELDTMTSNYENDCQPFKIIEIAISIILFAHVRLSSNSQREPHATLQPDTIQSDMPI</sequence>
<gene>
    <name evidence="2" type="ORF">JKKLCJKK_00516</name>
</gene>
<dbReference type="AlphaFoldDB" id="A0A5K1IU61"/>
<name>A0A5K1IU61_9ACTN</name>